<sequence length="92" mass="9651">AWCRQWGRGRGLEVMVRVTMVVLVVATGGGEVVKAAAVGGGYGGGRRVGESGMGDRLDRKTGIIFGFARNARRKSFSAAGGSGRRQQVAGRR</sequence>
<feature type="non-terminal residue" evidence="2">
    <location>
        <position position="1"/>
    </location>
</feature>
<protein>
    <submittedName>
        <fullName evidence="2">Uncharacterized protein</fullName>
    </submittedName>
</protein>
<dbReference type="AlphaFoldDB" id="A0A699JN97"/>
<feature type="non-terminal residue" evidence="2">
    <location>
        <position position="92"/>
    </location>
</feature>
<evidence type="ECO:0000256" key="1">
    <source>
        <dbReference type="SAM" id="SignalP"/>
    </source>
</evidence>
<feature type="signal peptide" evidence="1">
    <location>
        <begin position="1"/>
        <end position="30"/>
    </location>
</feature>
<organism evidence="2">
    <name type="scientific">Tanacetum cinerariifolium</name>
    <name type="common">Dalmatian daisy</name>
    <name type="synonym">Chrysanthemum cinerariifolium</name>
    <dbReference type="NCBI Taxonomy" id="118510"/>
    <lineage>
        <taxon>Eukaryota</taxon>
        <taxon>Viridiplantae</taxon>
        <taxon>Streptophyta</taxon>
        <taxon>Embryophyta</taxon>
        <taxon>Tracheophyta</taxon>
        <taxon>Spermatophyta</taxon>
        <taxon>Magnoliopsida</taxon>
        <taxon>eudicotyledons</taxon>
        <taxon>Gunneridae</taxon>
        <taxon>Pentapetalae</taxon>
        <taxon>asterids</taxon>
        <taxon>campanulids</taxon>
        <taxon>Asterales</taxon>
        <taxon>Asteraceae</taxon>
        <taxon>Asteroideae</taxon>
        <taxon>Anthemideae</taxon>
        <taxon>Anthemidinae</taxon>
        <taxon>Tanacetum</taxon>
    </lineage>
</organism>
<reference evidence="2" key="1">
    <citation type="journal article" date="2019" name="Sci. Rep.">
        <title>Draft genome of Tanacetum cinerariifolium, the natural source of mosquito coil.</title>
        <authorList>
            <person name="Yamashiro T."/>
            <person name="Shiraishi A."/>
            <person name="Satake H."/>
            <person name="Nakayama K."/>
        </authorList>
    </citation>
    <scope>NUCLEOTIDE SEQUENCE</scope>
</reference>
<evidence type="ECO:0000313" key="2">
    <source>
        <dbReference type="EMBL" id="GFA45692.1"/>
    </source>
</evidence>
<dbReference type="EMBL" id="BKCJ010427393">
    <property type="protein sequence ID" value="GFA45692.1"/>
    <property type="molecule type" value="Genomic_DNA"/>
</dbReference>
<gene>
    <name evidence="2" type="ORF">Tci_617664</name>
</gene>
<proteinExistence type="predicted"/>
<name>A0A699JN97_TANCI</name>
<accession>A0A699JN97</accession>
<feature type="chain" id="PRO_5025648159" evidence="1">
    <location>
        <begin position="31"/>
        <end position="92"/>
    </location>
</feature>
<keyword evidence="1" id="KW-0732">Signal</keyword>
<comment type="caution">
    <text evidence="2">The sequence shown here is derived from an EMBL/GenBank/DDBJ whole genome shotgun (WGS) entry which is preliminary data.</text>
</comment>